<proteinExistence type="predicted"/>
<dbReference type="InterPro" id="IPR005112">
    <property type="entry name" value="dDENN_dom"/>
</dbReference>
<dbReference type="GeneID" id="28738898"/>
<feature type="region of interest" description="Disordered" evidence="2">
    <location>
        <begin position="1108"/>
        <end position="1165"/>
    </location>
</feature>
<feature type="region of interest" description="Disordered" evidence="2">
    <location>
        <begin position="738"/>
        <end position="875"/>
    </location>
</feature>
<reference evidence="4 5" key="1">
    <citation type="submission" date="2015-06" db="EMBL/GenBank/DDBJ databases">
        <title>Draft genome of the ant-associated black yeast Phialophora attae CBS 131958.</title>
        <authorList>
            <person name="Moreno L.F."/>
            <person name="Stielow B.J."/>
            <person name="de Hoog S."/>
            <person name="Vicente V.A."/>
            <person name="Weiss V.A."/>
            <person name="de Vries M."/>
            <person name="Cruz L.M."/>
            <person name="Souza E.M."/>
        </authorList>
    </citation>
    <scope>NUCLEOTIDE SEQUENCE [LARGE SCALE GENOMIC DNA]</scope>
    <source>
        <strain evidence="4 5">CBS 131958</strain>
    </source>
</reference>
<accession>A0A0N1H8J9</accession>
<name>A0A0N1H8J9_9EURO</name>
<feature type="compositionally biased region" description="Polar residues" evidence="2">
    <location>
        <begin position="101"/>
        <end position="121"/>
    </location>
</feature>
<feature type="compositionally biased region" description="Low complexity" evidence="2">
    <location>
        <begin position="1300"/>
        <end position="1334"/>
    </location>
</feature>
<keyword evidence="1" id="KW-0175">Coiled coil</keyword>
<dbReference type="Gene3D" id="3.40.50.11500">
    <property type="match status" value="1"/>
</dbReference>
<feature type="compositionally biased region" description="Low complexity" evidence="2">
    <location>
        <begin position="858"/>
        <end position="873"/>
    </location>
</feature>
<dbReference type="InterPro" id="IPR001194">
    <property type="entry name" value="cDENN_dom"/>
</dbReference>
<feature type="region of interest" description="Disordered" evidence="2">
    <location>
        <begin position="216"/>
        <end position="260"/>
    </location>
</feature>
<dbReference type="InterPro" id="IPR005113">
    <property type="entry name" value="uDENN_dom"/>
</dbReference>
<organism evidence="4 5">
    <name type="scientific">Cyphellophora attinorum</name>
    <dbReference type="NCBI Taxonomy" id="1664694"/>
    <lineage>
        <taxon>Eukaryota</taxon>
        <taxon>Fungi</taxon>
        <taxon>Dikarya</taxon>
        <taxon>Ascomycota</taxon>
        <taxon>Pezizomycotina</taxon>
        <taxon>Eurotiomycetes</taxon>
        <taxon>Chaetothyriomycetidae</taxon>
        <taxon>Chaetothyriales</taxon>
        <taxon>Cyphellophoraceae</taxon>
        <taxon>Cyphellophora</taxon>
    </lineage>
</organism>
<feature type="region of interest" description="Disordered" evidence="2">
    <location>
        <begin position="1182"/>
        <end position="1224"/>
    </location>
</feature>
<dbReference type="SMART" id="SM00799">
    <property type="entry name" value="DENN"/>
    <property type="match status" value="1"/>
</dbReference>
<feature type="compositionally biased region" description="Polar residues" evidence="2">
    <location>
        <begin position="810"/>
        <end position="822"/>
    </location>
</feature>
<feature type="compositionally biased region" description="Basic and acidic residues" evidence="2">
    <location>
        <begin position="795"/>
        <end position="807"/>
    </location>
</feature>
<feature type="region of interest" description="Disordered" evidence="2">
    <location>
        <begin position="70"/>
        <end position="121"/>
    </location>
</feature>
<comment type="caution">
    <text evidence="4">The sequence shown here is derived from an EMBL/GenBank/DDBJ whole genome shotgun (WGS) entry which is preliminary data.</text>
</comment>
<evidence type="ECO:0000256" key="2">
    <source>
        <dbReference type="SAM" id="MobiDB-lite"/>
    </source>
</evidence>
<feature type="compositionally biased region" description="Polar residues" evidence="2">
    <location>
        <begin position="752"/>
        <end position="794"/>
    </location>
</feature>
<dbReference type="PANTHER" id="PTHR12296">
    <property type="entry name" value="DENN DOMAIN-CONTAINING PROTEIN 4"/>
    <property type="match status" value="1"/>
</dbReference>
<evidence type="ECO:0000313" key="4">
    <source>
        <dbReference type="EMBL" id="KPI43284.1"/>
    </source>
</evidence>
<dbReference type="Pfam" id="PF02141">
    <property type="entry name" value="DENN"/>
    <property type="match status" value="1"/>
</dbReference>
<evidence type="ECO:0000256" key="1">
    <source>
        <dbReference type="SAM" id="Coils"/>
    </source>
</evidence>
<feature type="compositionally biased region" description="Polar residues" evidence="2">
    <location>
        <begin position="831"/>
        <end position="854"/>
    </location>
</feature>
<keyword evidence="5" id="KW-1185">Reference proteome</keyword>
<feature type="region of interest" description="Disordered" evidence="2">
    <location>
        <begin position="1238"/>
        <end position="1398"/>
    </location>
</feature>
<dbReference type="OrthoDB" id="6019893at2759"/>
<dbReference type="PROSITE" id="PS50211">
    <property type="entry name" value="DENN"/>
    <property type="match status" value="1"/>
</dbReference>
<dbReference type="Proteomes" id="UP000038010">
    <property type="component" value="Unassembled WGS sequence"/>
</dbReference>
<feature type="compositionally biased region" description="Polar residues" evidence="2">
    <location>
        <begin position="70"/>
        <end position="80"/>
    </location>
</feature>
<dbReference type="RefSeq" id="XP_018003247.1">
    <property type="nucleotide sequence ID" value="XM_018147018.1"/>
</dbReference>
<dbReference type="InterPro" id="IPR051696">
    <property type="entry name" value="DENN_Domain_GEFs"/>
</dbReference>
<dbReference type="Pfam" id="PF03455">
    <property type="entry name" value="dDENN"/>
    <property type="match status" value="1"/>
</dbReference>
<dbReference type="EMBL" id="LFJN01000005">
    <property type="protein sequence ID" value="KPI43284.1"/>
    <property type="molecule type" value="Genomic_DNA"/>
</dbReference>
<dbReference type="SMART" id="SM00800">
    <property type="entry name" value="uDENN"/>
    <property type="match status" value="1"/>
</dbReference>
<feature type="coiled-coil region" evidence="1">
    <location>
        <begin position="345"/>
        <end position="380"/>
    </location>
</feature>
<dbReference type="Pfam" id="PF03456">
    <property type="entry name" value="uDENN"/>
    <property type="match status" value="1"/>
</dbReference>
<evidence type="ECO:0000313" key="5">
    <source>
        <dbReference type="Proteomes" id="UP000038010"/>
    </source>
</evidence>
<protein>
    <submittedName>
        <fullName evidence="4">DENN domain-containing protein</fullName>
    </submittedName>
</protein>
<dbReference type="GO" id="GO:0031410">
    <property type="term" value="C:cytoplasmic vesicle"/>
    <property type="evidence" value="ECO:0007669"/>
    <property type="project" value="TreeGrafter"/>
</dbReference>
<evidence type="ECO:0000259" key="3">
    <source>
        <dbReference type="PROSITE" id="PS50211"/>
    </source>
</evidence>
<dbReference type="InterPro" id="IPR037516">
    <property type="entry name" value="Tripartite_DENN"/>
</dbReference>
<dbReference type="InterPro" id="IPR043153">
    <property type="entry name" value="DENN_C"/>
</dbReference>
<sequence>MAPAEKSRAIDTSNPPLADYFWIAGVDSQQLLDAYKPHRWSYEGPEALGVGSDLSAEAPIQEDVVAELAATSSPLQSPRTNGHGHKRKDSYQRLSDLSGEARSSIQSLENGTTHSRSSSMTIKAATTSITNGGGNSDKRMSTVISDLDFENAMQKFTNDRESFFLDLNFSNNATTNKAKSRASRSRPRTQKIVSQDVEPVPNGLSRHLGSVRRHLSVKDLSSSKRQPSMAHRMSTRTTKRISSYNSVVPSPEALRSSPEQHPLRRKFEPVLLDRYPRSSMADEMSKRDRMPEYLPMFAFPNDISIVSSDSRPHSTWHEFSMTAGDNTKIPAVCIIVYIPLKRETADELEQRCEEWRRANMTEAEREMAASLAERLALERAKLSQLLARLPSVEGDARQDLEDEIGTVEERIAVMADMLRPLRHGAASRIDGLTDDDSTGLWIPRAYGVLGKDPCMSSFLRQWLRAVAVPMHDGSILRVPASSPRIGMWQPLEQYVHVLCSLAARPTTSKTQLDLKIRELHLYAKKEAHNELPGARTTDLWPLFRALTIPNIIVLLEYVLSESRIILISSHTSMLQLVSRAMLELIWPFKWAGVYIPVLPSRLVQALEAPCPYICGIDRSYEKWELPEDDFVLVDLDKNELQSTAHPPALPKQIRRKLMALLHLAAPHHHSFGVTPGPPVYAIETYPYNSFAADHPSVFTGIAQSTNLSKLVSLSSTMFGPQAAADTIRRAPILNAFLANGPTRAKSTERPRTASTASRQPPSHPDSTSPVTSNFPPAPLTPTSRNDSGYALQTSLREKRSGHFDSHSKRNPSMSGLSTQFSSMGMRRRGSQPFNGSTASPTSRHNASPSTTSISPADYYPSPYQQQIPPTSTYAPSTYAQSTLAASTIMPHLHVQPPPVSNSATTQWIEGHMLLRRPATEGMSTCVLCDERPSLALSFVVKAAALLCMLRQDRVAVASAARLRSPFPALPPSTQIRKYLVPIANASINGSGTGSASSRRQVSQQPPALKGSSSLVAKFDLPAFTRSLERDHGEYITMLGSTQGFMEFVGEREVSKDTLSEDDRVRIQLFDAIILAKAKRGGKARWGMSRGPSLGSGLMSSASSGARGVFGSRSVSSSATNGAGYDSGGNGADLLNDTSTHQWRPVAAPGSSSDKPDISPQAAKGREYRQIISRVPATLEEALFPGSATTSSRKSVGSSNRVPSLPKLPDPSKWSVKHGEGEQPTTINTVRNSFASTVATDRGQADPDEQVPPVPVVPAESSSSATGTWGKSGPPRISASPATTEAVSTAKEKDNHKRGKSSATTASTNTTKMAAAAAAAAATSLRSPTSTTAPAGEMRTPKKKSSGMRKPAPLQPTTGAAAKERAVSGYGSSNPPRSPAAERGMNGLGMHSPVVDRFE</sequence>
<dbReference type="VEuPathDB" id="FungiDB:AB675_6709"/>
<feature type="compositionally biased region" description="Polar residues" evidence="2">
    <location>
        <begin position="1186"/>
        <end position="1201"/>
    </location>
</feature>
<gene>
    <name evidence="4" type="ORF">AB675_6709</name>
</gene>
<feature type="compositionally biased region" description="Low complexity" evidence="2">
    <location>
        <begin position="1108"/>
        <end position="1118"/>
    </location>
</feature>
<dbReference type="PANTHER" id="PTHR12296:SF21">
    <property type="entry name" value="DENN DOMAIN-CONTAINING PROTEIN 3"/>
    <property type="match status" value="1"/>
</dbReference>
<dbReference type="GO" id="GO:0032483">
    <property type="term" value="P:regulation of Rab protein signal transduction"/>
    <property type="evidence" value="ECO:0007669"/>
    <property type="project" value="TreeGrafter"/>
</dbReference>
<feature type="domain" description="UDENN" evidence="3">
    <location>
        <begin position="251"/>
        <end position="765"/>
    </location>
</feature>